<dbReference type="Proteomes" id="UP000719412">
    <property type="component" value="Unassembled WGS sequence"/>
</dbReference>
<evidence type="ECO:0008006" key="3">
    <source>
        <dbReference type="Google" id="ProtNLM"/>
    </source>
</evidence>
<reference evidence="1" key="1">
    <citation type="journal article" date="2020" name="J Insects Food Feed">
        <title>The yellow mealworm (Tenebrio molitor) genome: a resource for the emerging insects as food and feed industry.</title>
        <authorList>
            <person name="Eriksson T."/>
            <person name="Andere A."/>
            <person name="Kelstrup H."/>
            <person name="Emery V."/>
            <person name="Picard C."/>
        </authorList>
    </citation>
    <scope>NUCLEOTIDE SEQUENCE</scope>
    <source>
        <strain evidence="1">Stoneville</strain>
        <tissue evidence="1">Whole head</tissue>
    </source>
</reference>
<dbReference type="AlphaFoldDB" id="A0A8J6HPN8"/>
<accession>A0A8J6HPN8</accession>
<proteinExistence type="predicted"/>
<dbReference type="SUPFAM" id="SSF50630">
    <property type="entry name" value="Acid proteases"/>
    <property type="match status" value="1"/>
</dbReference>
<dbReference type="Gene3D" id="2.40.70.10">
    <property type="entry name" value="Acid Proteases"/>
    <property type="match status" value="1"/>
</dbReference>
<dbReference type="GO" id="GO:0004190">
    <property type="term" value="F:aspartic-type endopeptidase activity"/>
    <property type="evidence" value="ECO:0007669"/>
    <property type="project" value="InterPro"/>
</dbReference>
<dbReference type="InterPro" id="IPR001969">
    <property type="entry name" value="Aspartic_peptidase_AS"/>
</dbReference>
<sequence length="233" mass="25772">MLYATSVVSSSVRNIWSIKTSLVKKPTKTPVQFFKIESNQAPGIQSSPIPGTRCIIPLGDAASAFSSRKNYSRTGGGQLLRHNRVRKHNKCKRKKKTFRALLDSGSQLNFITESTVNKLGLPVTKKELAVNGIYQTVKQMNKSASCVIQSSYTEYQKNLTGVIVEKISENLPQCTLDASRWQIPDGVDLANPTFAENRPIDILIGADTFWELVMPGKSYSKPHGTIIQETKLG</sequence>
<dbReference type="PROSITE" id="PS00141">
    <property type="entry name" value="ASP_PROTEASE"/>
    <property type="match status" value="1"/>
</dbReference>
<evidence type="ECO:0000313" key="1">
    <source>
        <dbReference type="EMBL" id="KAH0818519.1"/>
    </source>
</evidence>
<comment type="caution">
    <text evidence="1">The sequence shown here is derived from an EMBL/GenBank/DDBJ whole genome shotgun (WGS) entry which is preliminary data.</text>
</comment>
<name>A0A8J6HPN8_TENMO</name>
<dbReference type="GO" id="GO:0006508">
    <property type="term" value="P:proteolysis"/>
    <property type="evidence" value="ECO:0007669"/>
    <property type="project" value="InterPro"/>
</dbReference>
<dbReference type="InterPro" id="IPR021109">
    <property type="entry name" value="Peptidase_aspartic_dom_sf"/>
</dbReference>
<gene>
    <name evidence="1" type="ORF">GEV33_004272</name>
</gene>
<keyword evidence="2" id="KW-1185">Reference proteome</keyword>
<organism evidence="1 2">
    <name type="scientific">Tenebrio molitor</name>
    <name type="common">Yellow mealworm beetle</name>
    <dbReference type="NCBI Taxonomy" id="7067"/>
    <lineage>
        <taxon>Eukaryota</taxon>
        <taxon>Metazoa</taxon>
        <taxon>Ecdysozoa</taxon>
        <taxon>Arthropoda</taxon>
        <taxon>Hexapoda</taxon>
        <taxon>Insecta</taxon>
        <taxon>Pterygota</taxon>
        <taxon>Neoptera</taxon>
        <taxon>Endopterygota</taxon>
        <taxon>Coleoptera</taxon>
        <taxon>Polyphaga</taxon>
        <taxon>Cucujiformia</taxon>
        <taxon>Tenebrionidae</taxon>
        <taxon>Tenebrio</taxon>
    </lineage>
</organism>
<dbReference type="Pfam" id="PF13650">
    <property type="entry name" value="Asp_protease_2"/>
    <property type="match status" value="1"/>
</dbReference>
<dbReference type="EMBL" id="JABDTM020017472">
    <property type="protein sequence ID" value="KAH0818519.1"/>
    <property type="molecule type" value="Genomic_DNA"/>
</dbReference>
<evidence type="ECO:0000313" key="2">
    <source>
        <dbReference type="Proteomes" id="UP000719412"/>
    </source>
</evidence>
<protein>
    <recommendedName>
        <fullName evidence="3">Peptidase aspartic putative domain-containing protein</fullName>
    </recommendedName>
</protein>
<reference evidence="1" key="2">
    <citation type="submission" date="2021-08" db="EMBL/GenBank/DDBJ databases">
        <authorList>
            <person name="Eriksson T."/>
        </authorList>
    </citation>
    <scope>NUCLEOTIDE SEQUENCE</scope>
    <source>
        <strain evidence="1">Stoneville</strain>
        <tissue evidence="1">Whole head</tissue>
    </source>
</reference>